<dbReference type="GO" id="GO:0005524">
    <property type="term" value="F:ATP binding"/>
    <property type="evidence" value="ECO:0007669"/>
    <property type="project" value="UniProtKB-KW"/>
</dbReference>
<sequence length="819" mass="94273">MLKFQLITYKVKMEMLIMVVVEPRDSFSLALSESKFYNRLSEISSKNHAVTQLLSLVEESCLDAYQRTKSIIKYMKEYTLHDGDHLFNVLRLMEILVPEELFLKLTPLELALFILSAFYHDIGMAPDENDVLIWVGAIDEKELKPEQLKLKKDYVRFCAAKPSLHQKINYLKSIGKDAQSQVLEGYRLSEWIRTTHATRAAQVVRAMTDKLVYKDTNFAEVLAIICQSHNENNIYILQKQEVLNTCLLVGSDEFVNCAYIAIILRLADVLDFDAKRAPKVLFEHLGVRDPISLQEWKKHRAIEAWVINKHKILFSASCTHPAIEKSIRDFCTYIEQELNTCNKVLEKLTYLSGMEERKRLYHVNAANNVDTSQIRPAYRDGKPLYDYEDITFSLNQYKIIELLMGTNLYGNSMYALRELIQNAVDTCRLRIVKQRHWQVPYSPLITVKFYKENGVDVLEIEDNGMGMDKDILIKYFSQVGTSYYRSFEFLEDMAELSEEFSPISKFGIGFLSSFMIADSVEIKTNRLYKAYKSADNGMLISIQEATGFFHIKNIELDQPGTHVKMILKENHPLGNTNDIEESSTLLNSIRGIVRHLDIPILIETDNFRVELQPTDFDVEFGVGQIENILTFDFYLNGEFDGLNGLVKCIFLSDGENIVNYVEQPVQQFTSNGSDLTYKSKLVLQPGAIIQETEFIENTNRALVKNFGYLTMEGISIAGDILSKIQLPFPIHFDIELTKDMTVNLTASRNEIILDEKWYHLIESISHVLAKRLVERLDSNEKIIMLVEALKGVAESERIINNIREQLEIKVIDEARKLFN</sequence>
<evidence type="ECO:0000313" key="6">
    <source>
        <dbReference type="EMBL" id="RAV17820.1"/>
    </source>
</evidence>
<dbReference type="GO" id="GO:0051082">
    <property type="term" value="F:unfolded protein binding"/>
    <property type="evidence" value="ECO:0007669"/>
    <property type="project" value="InterPro"/>
</dbReference>
<dbReference type="GO" id="GO:0016887">
    <property type="term" value="F:ATP hydrolysis activity"/>
    <property type="evidence" value="ECO:0007669"/>
    <property type="project" value="InterPro"/>
</dbReference>
<dbReference type="Gene3D" id="3.30.565.10">
    <property type="entry name" value="Histidine kinase-like ATPase, C-terminal domain"/>
    <property type="match status" value="1"/>
</dbReference>
<evidence type="ECO:0000256" key="1">
    <source>
        <dbReference type="ARBA" id="ARBA00008239"/>
    </source>
</evidence>
<name>A0A329MDA3_9BACL</name>
<dbReference type="Pfam" id="PF24391">
    <property type="entry name" value="HD-CE"/>
    <property type="match status" value="1"/>
</dbReference>
<evidence type="ECO:0000313" key="7">
    <source>
        <dbReference type="Proteomes" id="UP000250369"/>
    </source>
</evidence>
<accession>A0A329MDA3</accession>
<dbReference type="GO" id="GO:0140662">
    <property type="term" value="F:ATP-dependent protein folding chaperone"/>
    <property type="evidence" value="ECO:0007669"/>
    <property type="project" value="InterPro"/>
</dbReference>
<dbReference type="Pfam" id="PF13589">
    <property type="entry name" value="HATPase_c_3"/>
    <property type="match status" value="1"/>
</dbReference>
<keyword evidence="7" id="KW-1185">Reference proteome</keyword>
<dbReference type="SUPFAM" id="SSF109604">
    <property type="entry name" value="HD-domain/PDEase-like"/>
    <property type="match status" value="1"/>
</dbReference>
<dbReference type="InterPro" id="IPR001404">
    <property type="entry name" value="Hsp90_fam"/>
</dbReference>
<evidence type="ECO:0000256" key="3">
    <source>
        <dbReference type="ARBA" id="ARBA00022840"/>
    </source>
</evidence>
<dbReference type="EMBL" id="QMFB01000017">
    <property type="protein sequence ID" value="RAV17820.1"/>
    <property type="molecule type" value="Genomic_DNA"/>
</dbReference>
<comment type="caution">
    <text evidence="6">The sequence shown here is derived from an EMBL/GenBank/DDBJ whole genome shotgun (WGS) entry which is preliminary data.</text>
</comment>
<dbReference type="Proteomes" id="UP000250369">
    <property type="component" value="Unassembled WGS sequence"/>
</dbReference>
<evidence type="ECO:0000259" key="5">
    <source>
        <dbReference type="Pfam" id="PF24391"/>
    </source>
</evidence>
<dbReference type="InterPro" id="IPR020575">
    <property type="entry name" value="Hsp90_N"/>
</dbReference>
<keyword evidence="2" id="KW-0547">Nucleotide-binding</keyword>
<dbReference type="SUPFAM" id="SSF55874">
    <property type="entry name" value="ATPase domain of HSP90 chaperone/DNA topoisomerase II/histidine kinase"/>
    <property type="match status" value="1"/>
</dbReference>
<keyword evidence="3" id="KW-0067">ATP-binding</keyword>
<evidence type="ECO:0000256" key="2">
    <source>
        <dbReference type="ARBA" id="ARBA00022741"/>
    </source>
</evidence>
<evidence type="ECO:0000256" key="4">
    <source>
        <dbReference type="ARBA" id="ARBA00023186"/>
    </source>
</evidence>
<gene>
    <name evidence="6" type="ORF">DQG23_25750</name>
</gene>
<comment type="similarity">
    <text evidence="1">Belongs to the heat shock protein 90 family.</text>
</comment>
<proteinExistence type="inferred from homology"/>
<reference evidence="6 7" key="1">
    <citation type="journal article" date="2009" name="Int. J. Syst. Evol. Microbiol.">
        <title>Paenibacillus contaminans sp. nov., isolated from a contaminated laboratory plate.</title>
        <authorList>
            <person name="Chou J.H."/>
            <person name="Lee J.H."/>
            <person name="Lin M.C."/>
            <person name="Chang P.S."/>
            <person name="Arun A.B."/>
            <person name="Young C.C."/>
            <person name="Chen W.M."/>
        </authorList>
    </citation>
    <scope>NUCLEOTIDE SEQUENCE [LARGE SCALE GENOMIC DNA]</scope>
    <source>
        <strain evidence="6 7">CKOBP-6</strain>
    </source>
</reference>
<keyword evidence="4" id="KW-0143">Chaperone</keyword>
<dbReference type="PRINTS" id="PR00775">
    <property type="entry name" value="HEATSHOCK90"/>
</dbReference>
<organism evidence="6 7">
    <name type="scientific">Paenibacillus contaminans</name>
    <dbReference type="NCBI Taxonomy" id="450362"/>
    <lineage>
        <taxon>Bacteria</taxon>
        <taxon>Bacillati</taxon>
        <taxon>Bacillota</taxon>
        <taxon>Bacilli</taxon>
        <taxon>Bacillales</taxon>
        <taxon>Paenibacillaceae</taxon>
        <taxon>Paenibacillus</taxon>
    </lineage>
</organism>
<dbReference type="InterPro" id="IPR056471">
    <property type="entry name" value="HD-CE"/>
</dbReference>
<dbReference type="AlphaFoldDB" id="A0A329MDA3"/>
<dbReference type="PANTHER" id="PTHR11528">
    <property type="entry name" value="HEAT SHOCK PROTEIN 90 FAMILY MEMBER"/>
    <property type="match status" value="1"/>
</dbReference>
<protein>
    <recommendedName>
        <fullName evidence="5">HD-CE domain-containing protein</fullName>
    </recommendedName>
</protein>
<feature type="domain" description="HD-CE" evidence="5">
    <location>
        <begin position="76"/>
        <end position="339"/>
    </location>
</feature>
<dbReference type="InterPro" id="IPR036890">
    <property type="entry name" value="HATPase_C_sf"/>
</dbReference>